<organism evidence="2 3">
    <name type="scientific">Saccharibacillus brassicae</name>
    <dbReference type="NCBI Taxonomy" id="2583377"/>
    <lineage>
        <taxon>Bacteria</taxon>
        <taxon>Bacillati</taxon>
        <taxon>Bacillota</taxon>
        <taxon>Bacilli</taxon>
        <taxon>Bacillales</taxon>
        <taxon>Paenibacillaceae</taxon>
        <taxon>Saccharibacillus</taxon>
    </lineage>
</organism>
<feature type="region of interest" description="Disordered" evidence="1">
    <location>
        <begin position="395"/>
        <end position="415"/>
    </location>
</feature>
<dbReference type="EMBL" id="CP041217">
    <property type="protein sequence ID" value="QDH21982.1"/>
    <property type="molecule type" value="Genomic_DNA"/>
</dbReference>
<dbReference type="OrthoDB" id="1743319at2"/>
<feature type="compositionally biased region" description="Low complexity" evidence="1">
    <location>
        <begin position="399"/>
        <end position="414"/>
    </location>
</feature>
<dbReference type="AlphaFoldDB" id="A0A4Y6UW54"/>
<name>A0A4Y6UW54_SACBS</name>
<reference evidence="2 3" key="1">
    <citation type="submission" date="2019-06" db="EMBL/GenBank/DDBJ databases">
        <title>Saccharibacillus brassicae sp. nov., an endophytic bacterium isolated from Chinese cabbage seeds (Brassica pekinensis).</title>
        <authorList>
            <person name="Jiang L."/>
            <person name="Lee J."/>
            <person name="Kim S.W."/>
        </authorList>
    </citation>
    <scope>NUCLEOTIDE SEQUENCE [LARGE SCALE GENOMIC DNA]</scope>
    <source>
        <strain evidence="3">KCTC 43072 / ATSA2</strain>
    </source>
</reference>
<evidence type="ECO:0000313" key="3">
    <source>
        <dbReference type="Proteomes" id="UP000316968"/>
    </source>
</evidence>
<evidence type="ECO:0008006" key="4">
    <source>
        <dbReference type="Google" id="ProtNLM"/>
    </source>
</evidence>
<evidence type="ECO:0000313" key="2">
    <source>
        <dbReference type="EMBL" id="QDH21982.1"/>
    </source>
</evidence>
<sequence>MNALKTAGLLLILLTAGCGRIASPGDLLHAPNLAGEEQSLYRAVQPFLPAGYQLTTPDQSDQGSAIRLADLDGDGEKELIVSYKRPETDYEVNVLILSQTNGAWQKSALITRSGINLDYLAIKPLLNRSSAQLLLGYDGGGTGLPKELYVYSLNGAKTEPILHRSYEQISTGELLGNGLSQIAIVPPSENAENTRSRIEILGEKNGAVTEIAERRTEGTILSMQIDQASATRIGLFAQVLGTTRSGYSMLLAWEDGRLANILSLPKASYDSRASRQDLRLGPPDFNPNLAATGQKWWIDYPANNRDVDDDGILEIAMPNPMPGSDDASGTPQLWSDSYYRWDGESRMRFVEDRFWQWGYDLRIPDRWQGKYRIELPDGNPESISEVRFMYAPQADPDAEANAGDDSAGSASADNADPEAVLLTLRQLSSEEWNRLQPMLDSRQAQYVVLGDKNSMVAGRSSQITIALLPNAATRLSGEDSAAYEALRLTASEVKRLAGLDDDSREEEEAFSHVEKH</sequence>
<accession>A0A4Y6UW54</accession>
<dbReference type="SUPFAM" id="SSF69318">
    <property type="entry name" value="Integrin alpha N-terminal domain"/>
    <property type="match status" value="1"/>
</dbReference>
<dbReference type="InterPro" id="IPR028994">
    <property type="entry name" value="Integrin_alpha_N"/>
</dbReference>
<dbReference type="Proteomes" id="UP000316968">
    <property type="component" value="Chromosome"/>
</dbReference>
<evidence type="ECO:0000256" key="1">
    <source>
        <dbReference type="SAM" id="MobiDB-lite"/>
    </source>
</evidence>
<dbReference type="PROSITE" id="PS51257">
    <property type="entry name" value="PROKAR_LIPOPROTEIN"/>
    <property type="match status" value="1"/>
</dbReference>
<proteinExistence type="predicted"/>
<keyword evidence="3" id="KW-1185">Reference proteome</keyword>
<gene>
    <name evidence="2" type="ORF">FFV09_14720</name>
</gene>
<dbReference type="RefSeq" id="WP_141448526.1">
    <property type="nucleotide sequence ID" value="NZ_CP041217.1"/>
</dbReference>
<dbReference type="KEGG" id="saca:FFV09_14720"/>
<protein>
    <recommendedName>
        <fullName evidence="4">VCBS repeat-containing protein</fullName>
    </recommendedName>
</protein>